<evidence type="ECO:0000256" key="1">
    <source>
        <dbReference type="SAM" id="MobiDB-lite"/>
    </source>
</evidence>
<dbReference type="Proteomes" id="UP001499863">
    <property type="component" value="Unassembled WGS sequence"/>
</dbReference>
<gene>
    <name evidence="3" type="ORF">GCM10009639_60860</name>
</gene>
<evidence type="ECO:0000313" key="3">
    <source>
        <dbReference type="EMBL" id="GAA1410125.1"/>
    </source>
</evidence>
<feature type="signal peptide" evidence="2">
    <location>
        <begin position="1"/>
        <end position="33"/>
    </location>
</feature>
<keyword evidence="2" id="KW-0732">Signal</keyword>
<keyword evidence="4" id="KW-1185">Reference proteome</keyword>
<organism evidence="3 4">
    <name type="scientific">Kitasatospora putterlickiae</name>
    <dbReference type="NCBI Taxonomy" id="221725"/>
    <lineage>
        <taxon>Bacteria</taxon>
        <taxon>Bacillati</taxon>
        <taxon>Actinomycetota</taxon>
        <taxon>Actinomycetes</taxon>
        <taxon>Kitasatosporales</taxon>
        <taxon>Streptomycetaceae</taxon>
        <taxon>Kitasatospora</taxon>
    </lineage>
</organism>
<dbReference type="EMBL" id="BAAAKJ010000381">
    <property type="protein sequence ID" value="GAA1410125.1"/>
    <property type="molecule type" value="Genomic_DNA"/>
</dbReference>
<evidence type="ECO:0000313" key="4">
    <source>
        <dbReference type="Proteomes" id="UP001499863"/>
    </source>
</evidence>
<evidence type="ECO:0000256" key="2">
    <source>
        <dbReference type="SAM" id="SignalP"/>
    </source>
</evidence>
<dbReference type="RefSeq" id="WP_344343391.1">
    <property type="nucleotide sequence ID" value="NZ_BAAAKJ010000381.1"/>
</dbReference>
<reference evidence="3 4" key="1">
    <citation type="journal article" date="2019" name="Int. J. Syst. Evol. Microbiol.">
        <title>The Global Catalogue of Microorganisms (GCM) 10K type strain sequencing project: providing services to taxonomists for standard genome sequencing and annotation.</title>
        <authorList>
            <consortium name="The Broad Institute Genomics Platform"/>
            <consortium name="The Broad Institute Genome Sequencing Center for Infectious Disease"/>
            <person name="Wu L."/>
            <person name="Ma J."/>
        </authorList>
    </citation>
    <scope>NUCLEOTIDE SEQUENCE [LARGE SCALE GENOMIC DNA]</scope>
    <source>
        <strain evidence="3 4">JCM 12393</strain>
    </source>
</reference>
<name>A0ABN1YFI5_9ACTN</name>
<feature type="compositionally biased region" description="Low complexity" evidence="1">
    <location>
        <begin position="76"/>
        <end position="86"/>
    </location>
</feature>
<feature type="region of interest" description="Disordered" evidence="1">
    <location>
        <begin position="66"/>
        <end position="98"/>
    </location>
</feature>
<sequence>MRFRAPGALPRAGAVAVVAACAVLGCAAAPAVAGTAERGLVTLIDNSEADSIIEIDRTADLLIGRGAAGSDHDGSTTLVGGLLGTAPAPPESEEGNEE</sequence>
<protein>
    <submittedName>
        <fullName evidence="3">Uncharacterized protein</fullName>
    </submittedName>
</protein>
<feature type="chain" id="PRO_5047161015" evidence="2">
    <location>
        <begin position="34"/>
        <end position="98"/>
    </location>
</feature>
<accession>A0ABN1YFI5</accession>
<dbReference type="PROSITE" id="PS51257">
    <property type="entry name" value="PROKAR_LIPOPROTEIN"/>
    <property type="match status" value="1"/>
</dbReference>
<comment type="caution">
    <text evidence="3">The sequence shown here is derived from an EMBL/GenBank/DDBJ whole genome shotgun (WGS) entry which is preliminary data.</text>
</comment>
<proteinExistence type="predicted"/>